<keyword evidence="4" id="KW-0949">S-adenosyl-L-methionine</keyword>
<evidence type="ECO:0000313" key="6">
    <source>
        <dbReference type="EMBL" id="GKT35706.1"/>
    </source>
</evidence>
<keyword evidence="7" id="KW-1185">Reference proteome</keyword>
<dbReference type="PANTHER" id="PTHR45875">
    <property type="entry name" value="METHYLTRANSFERASE N6AMT1"/>
    <property type="match status" value="1"/>
</dbReference>
<dbReference type="PANTHER" id="PTHR45875:SF1">
    <property type="entry name" value="METHYLTRANSFERASE N6AMT1"/>
    <property type="match status" value="1"/>
</dbReference>
<evidence type="ECO:0000256" key="2">
    <source>
        <dbReference type="ARBA" id="ARBA00022603"/>
    </source>
</evidence>
<dbReference type="InterPro" id="IPR029063">
    <property type="entry name" value="SAM-dependent_MTases_sf"/>
</dbReference>
<reference evidence="6" key="1">
    <citation type="submission" date="2022-03" db="EMBL/GenBank/DDBJ databases">
        <title>Draft genome sequence of Aduncisulcus paluster, a free-living microaerophilic Fornicata.</title>
        <authorList>
            <person name="Yuyama I."/>
            <person name="Kume K."/>
            <person name="Tamura T."/>
            <person name="Inagaki Y."/>
            <person name="Hashimoto T."/>
        </authorList>
    </citation>
    <scope>NUCLEOTIDE SEQUENCE</scope>
    <source>
        <strain evidence="6">NY0171</strain>
    </source>
</reference>
<dbReference type="EMBL" id="BQXS01011048">
    <property type="protein sequence ID" value="GKT35706.1"/>
    <property type="molecule type" value="Genomic_DNA"/>
</dbReference>
<dbReference type="Proteomes" id="UP001057375">
    <property type="component" value="Unassembled WGS sequence"/>
</dbReference>
<organism evidence="6 7">
    <name type="scientific">Aduncisulcus paluster</name>
    <dbReference type="NCBI Taxonomy" id="2918883"/>
    <lineage>
        <taxon>Eukaryota</taxon>
        <taxon>Metamonada</taxon>
        <taxon>Carpediemonas-like organisms</taxon>
        <taxon>Aduncisulcus</taxon>
    </lineage>
</organism>
<dbReference type="PROSITE" id="PS00092">
    <property type="entry name" value="N6_MTASE"/>
    <property type="match status" value="1"/>
</dbReference>
<proteinExistence type="inferred from homology"/>
<evidence type="ECO:0000256" key="1">
    <source>
        <dbReference type="ARBA" id="ARBA00006149"/>
    </source>
</evidence>
<keyword evidence="3" id="KW-0808">Transferase</keyword>
<name>A0ABQ5KUL8_9EUKA</name>
<comment type="caution">
    <text evidence="6">The sequence shown here is derived from an EMBL/GenBank/DDBJ whole genome shotgun (WGS) entry which is preliminary data.</text>
</comment>
<evidence type="ECO:0000313" key="7">
    <source>
        <dbReference type="Proteomes" id="UP001057375"/>
    </source>
</evidence>
<keyword evidence="2" id="KW-0489">Methyltransferase</keyword>
<evidence type="ECO:0000256" key="3">
    <source>
        <dbReference type="ARBA" id="ARBA00022679"/>
    </source>
</evidence>
<feature type="domain" description="Methyltransferase small" evidence="5">
    <location>
        <begin position="27"/>
        <end position="124"/>
    </location>
</feature>
<sequence>MAKIPTYSSIDIEEDKYVYRPDVDTFALIDALDLSLGEMRGKVFTSIEIGCGSGVVSTYLSSKLPVISTCTDINPFALSLTKKVSLENEAYCVLPIRTDLCSGFSPQFAFDVVIFNPPYVPSEKEEVWQPGGKLHPEKIDTSPAFSFDFTKSVSFSREKIIEDSDEWVQTGNILTCALSGGDNGREVIDRFLHDHMDIIASSKYFFLVCVSENNPKELMKLIELGTKREVDQWESGKTPKPCQKRCEVVIRRDCQSEGLYIIRATNV</sequence>
<dbReference type="Gene3D" id="3.40.50.150">
    <property type="entry name" value="Vaccinia Virus protein VP39"/>
    <property type="match status" value="1"/>
</dbReference>
<dbReference type="CDD" id="cd02440">
    <property type="entry name" value="AdoMet_MTases"/>
    <property type="match status" value="1"/>
</dbReference>
<comment type="similarity">
    <text evidence="1">Belongs to the eukaryotic/archaeal PrmC-related family.</text>
</comment>
<dbReference type="Pfam" id="PF05175">
    <property type="entry name" value="MTS"/>
    <property type="match status" value="1"/>
</dbReference>
<dbReference type="SUPFAM" id="SSF53335">
    <property type="entry name" value="S-adenosyl-L-methionine-dependent methyltransferases"/>
    <property type="match status" value="1"/>
</dbReference>
<evidence type="ECO:0000259" key="5">
    <source>
        <dbReference type="Pfam" id="PF05175"/>
    </source>
</evidence>
<dbReference type="InterPro" id="IPR002052">
    <property type="entry name" value="DNA_methylase_N6_adenine_CS"/>
</dbReference>
<protein>
    <recommendedName>
        <fullName evidence="5">Methyltransferase small domain-containing protein</fullName>
    </recommendedName>
</protein>
<dbReference type="InterPro" id="IPR052190">
    <property type="entry name" value="Euk-Arch_PrmC-MTase"/>
</dbReference>
<evidence type="ECO:0000256" key="4">
    <source>
        <dbReference type="ARBA" id="ARBA00022691"/>
    </source>
</evidence>
<dbReference type="InterPro" id="IPR007848">
    <property type="entry name" value="Small_mtfrase_dom"/>
</dbReference>
<gene>
    <name evidence="6" type="ORF">ADUPG1_008809</name>
</gene>
<accession>A0ABQ5KUL8</accession>